<dbReference type="EMBL" id="CP013234">
    <property type="protein sequence ID" value="AMP05341.1"/>
    <property type="molecule type" value="Genomic_DNA"/>
</dbReference>
<dbReference type="RefSeq" id="WP_061941244.1">
    <property type="nucleotide sequence ID" value="NZ_CP013234.1"/>
</dbReference>
<dbReference type="InterPro" id="IPR036249">
    <property type="entry name" value="Thioredoxin-like_sf"/>
</dbReference>
<dbReference type="AlphaFoldDB" id="A0A127Q5N7"/>
<proteinExistence type="predicted"/>
<evidence type="ECO:0000259" key="1">
    <source>
        <dbReference type="Pfam" id="PF00085"/>
    </source>
</evidence>
<protein>
    <submittedName>
        <fullName evidence="2">Thioredoxin family protein</fullName>
    </submittedName>
</protein>
<gene>
    <name evidence="2" type="ORF">CPter91_3000</name>
</gene>
<name>A0A127Q5N7_9BURK</name>
<dbReference type="Gene3D" id="3.40.30.10">
    <property type="entry name" value="Glutaredoxin"/>
    <property type="match status" value="1"/>
</dbReference>
<dbReference type="CDD" id="cd02947">
    <property type="entry name" value="TRX_family"/>
    <property type="match status" value="1"/>
</dbReference>
<dbReference type="Proteomes" id="UP000074561">
    <property type="component" value="Chromosome"/>
</dbReference>
<dbReference type="STRING" id="279113.CPter91_3000"/>
<reference evidence="2 3" key="1">
    <citation type="submission" date="2015-11" db="EMBL/GenBank/DDBJ databases">
        <title>Exploring the genomic traits of fungus-feeding bacterial genus Collimonas.</title>
        <authorList>
            <person name="Song C."/>
            <person name="Schmidt R."/>
            <person name="de Jager V."/>
            <person name="Krzyzanowska D."/>
            <person name="Jongedijk E."/>
            <person name="Cankar K."/>
            <person name="Beekwilder J."/>
            <person name="van Veen A."/>
            <person name="de Boer W."/>
            <person name="van Veen J.A."/>
            <person name="Garbeva P."/>
        </authorList>
    </citation>
    <scope>NUCLEOTIDE SEQUENCE [LARGE SCALE GENOMIC DNA]</scope>
    <source>
        <strain evidence="2 3">Ter91</strain>
    </source>
</reference>
<dbReference type="InterPro" id="IPR013766">
    <property type="entry name" value="Thioredoxin_domain"/>
</dbReference>
<dbReference type="Pfam" id="PF00085">
    <property type="entry name" value="Thioredoxin"/>
    <property type="match status" value="1"/>
</dbReference>
<dbReference type="OrthoDB" id="8768643at2"/>
<evidence type="ECO:0000313" key="2">
    <source>
        <dbReference type="EMBL" id="AMP05341.1"/>
    </source>
</evidence>
<organism evidence="2 3">
    <name type="scientific">Collimonas pratensis</name>
    <dbReference type="NCBI Taxonomy" id="279113"/>
    <lineage>
        <taxon>Bacteria</taxon>
        <taxon>Pseudomonadati</taxon>
        <taxon>Pseudomonadota</taxon>
        <taxon>Betaproteobacteria</taxon>
        <taxon>Burkholderiales</taxon>
        <taxon>Oxalobacteraceae</taxon>
        <taxon>Collimonas</taxon>
    </lineage>
</organism>
<sequence>MTTFILNSSIAVFEAEVLGSDKLVLVELLRSGCRITPSGAPAVQRLAVEYAGKLKVVQLCCDKNETLLAHYEIRNAASFLFVRNGEILAVKDATTAAQLRLLAQNWLEESFFPVMPKSQALMPRTISFIGEEEQKIRCLNRLSDAKLGSDNQPSSCIEGRKNLLTTKLGMPVTLSAVIDTLCWLLQAEGEVSASEQAHALIDAIPVGVDLGAVPSAFARWLLYDRNWGIARYYSEQLQPLLAKIKTLHDRKSSDSAADQNEWRVLSQQVLNFNAGNGPHEENQKNLADILQKITIPLAQIDSNLMARLCGGAAYLAGELDKQTWWTESEQGEMDGLYKELYETRYQKLGDSPTEKDKDRLANWEIEALDLEIAWERQKRQLHASLWERWDAWGKQQALLYARFNRAAIEYLLRQFSRAPRLHIS</sequence>
<evidence type="ECO:0000313" key="3">
    <source>
        <dbReference type="Proteomes" id="UP000074561"/>
    </source>
</evidence>
<dbReference type="SUPFAM" id="SSF52833">
    <property type="entry name" value="Thioredoxin-like"/>
    <property type="match status" value="1"/>
</dbReference>
<feature type="domain" description="Thioredoxin" evidence="1">
    <location>
        <begin position="11"/>
        <end position="98"/>
    </location>
</feature>
<accession>A0A127Q5N7</accession>
<dbReference type="PATRIC" id="fig|279113.9.peg.2965"/>
<dbReference type="KEGG" id="cpra:CPter91_3000"/>